<sequence>MKNEDNERLLITKEQEKMLAKLGEQDVSDPTVVVRWFDPYGSYTYYVTAYYPKEGNVFGYVTGLADNEFGYTSIAEVKALQFMGIPRIERDINFTPYKLSECRKIYGFN</sequence>
<dbReference type="InterPro" id="IPR021341">
    <property type="entry name" value="DUF2958"/>
</dbReference>
<comment type="caution">
    <text evidence="1">The sequence shown here is derived from an EMBL/GenBank/DDBJ whole genome shotgun (WGS) entry which is preliminary data.</text>
</comment>
<dbReference type="OrthoDB" id="1070337at2"/>
<organism evidence="1 2">
    <name type="scientific">Candidatus Cryosericum septentrionale</name>
    <dbReference type="NCBI Taxonomy" id="2290913"/>
    <lineage>
        <taxon>Bacteria</taxon>
        <taxon>Pseudomonadati</taxon>
        <taxon>Caldisericota/Cryosericota group</taxon>
        <taxon>Candidatus Cryosericota</taxon>
        <taxon>Candidatus Cryosericia</taxon>
        <taxon>Candidatus Cryosericales</taxon>
        <taxon>Candidatus Cryosericaceae</taxon>
        <taxon>Candidatus Cryosericum</taxon>
    </lineage>
</organism>
<name>A0A398E2W4_9BACT</name>
<dbReference type="EMBL" id="QXIY01000016">
    <property type="protein sequence ID" value="RIE16961.1"/>
    <property type="molecule type" value="Genomic_DNA"/>
</dbReference>
<protein>
    <submittedName>
        <fullName evidence="1">DUF2958 domain-containing protein</fullName>
    </submittedName>
</protein>
<dbReference type="RefSeq" id="WP_119085497.1">
    <property type="nucleotide sequence ID" value="NZ_QXIY01000016.1"/>
</dbReference>
<evidence type="ECO:0000313" key="1">
    <source>
        <dbReference type="EMBL" id="RIE16961.1"/>
    </source>
</evidence>
<dbReference type="Proteomes" id="UP000266113">
    <property type="component" value="Unassembled WGS sequence"/>
</dbReference>
<proteinExistence type="predicted"/>
<reference evidence="1 2" key="1">
    <citation type="submission" date="2018-09" db="EMBL/GenBank/DDBJ databases">
        <title>Discovery and Ecogenomic Context for Candidatus Cryosericales, a Global Caldiserica Order Active in Thawing Permafrost.</title>
        <authorList>
            <person name="Martinez M.A."/>
            <person name="Woodcroft B.J."/>
            <person name="Ignacio Espinoza J.C."/>
            <person name="Zayed A."/>
            <person name="Singleton C.M."/>
            <person name="Boyd J."/>
            <person name="Li Y.-F."/>
            <person name="Purvine S."/>
            <person name="Maughan H."/>
            <person name="Hodgkins S.B."/>
            <person name="Anderson D."/>
            <person name="Sederholm M."/>
            <person name="Temperton B."/>
            <person name="Saleska S.R."/>
            <person name="Tyson G.W."/>
            <person name="Rich V.I."/>
        </authorList>
    </citation>
    <scope>NUCLEOTIDE SEQUENCE [LARGE SCALE GENOMIC DNA]</scope>
    <source>
        <strain evidence="1 2">SMC1</strain>
    </source>
</reference>
<keyword evidence="2" id="KW-1185">Reference proteome</keyword>
<dbReference type="Pfam" id="PF11171">
    <property type="entry name" value="DUF2958"/>
    <property type="match status" value="1"/>
</dbReference>
<dbReference type="AlphaFoldDB" id="A0A398E2W4"/>
<gene>
    <name evidence="1" type="ORF">SMC1_03915</name>
</gene>
<evidence type="ECO:0000313" key="2">
    <source>
        <dbReference type="Proteomes" id="UP000266113"/>
    </source>
</evidence>
<accession>A0A398E2W4</accession>